<evidence type="ECO:0000313" key="13">
    <source>
        <dbReference type="Proteomes" id="UP001472866"/>
    </source>
</evidence>
<feature type="region of interest" description="Disordered" evidence="10">
    <location>
        <begin position="455"/>
        <end position="487"/>
    </location>
</feature>
<evidence type="ECO:0000256" key="8">
    <source>
        <dbReference type="ARBA" id="ARBA00023136"/>
    </source>
</evidence>
<evidence type="ECO:0000256" key="9">
    <source>
        <dbReference type="RuleBase" id="RU361128"/>
    </source>
</evidence>
<dbReference type="PANTHER" id="PTHR11255:SF54">
    <property type="entry name" value="DIACYLGLYCEROL KINASE THETA"/>
    <property type="match status" value="1"/>
</dbReference>
<dbReference type="SMART" id="SM00046">
    <property type="entry name" value="DAGKc"/>
    <property type="match status" value="1"/>
</dbReference>
<dbReference type="EMBL" id="CP151510">
    <property type="protein sequence ID" value="WZN64531.1"/>
    <property type="molecule type" value="Genomic_DNA"/>
</dbReference>
<evidence type="ECO:0000259" key="11">
    <source>
        <dbReference type="PROSITE" id="PS50146"/>
    </source>
</evidence>
<evidence type="ECO:0000256" key="6">
    <source>
        <dbReference type="ARBA" id="ARBA00022777"/>
    </source>
</evidence>
<dbReference type="GO" id="GO:0008270">
    <property type="term" value="F:zinc ion binding"/>
    <property type="evidence" value="ECO:0007669"/>
    <property type="project" value="UniProtKB-KW"/>
</dbReference>
<accession>A0AAX4PFJ7</accession>
<dbReference type="EC" id="2.7.1.107" evidence="9"/>
<dbReference type="GO" id="GO:0016020">
    <property type="term" value="C:membrane"/>
    <property type="evidence" value="ECO:0007669"/>
    <property type="project" value="UniProtKB-SubCell"/>
</dbReference>
<keyword evidence="4 9" id="KW-0547">Nucleotide-binding</keyword>
<sequence>MSEANDALGQLSTDEGSFSADGMSSFMTIPSRHLMIEMVPQIECAFINKRSGAKNGTLFLQTLNDLDGVKCEVHDLATEDPEELLLKYLEGWAKPYMSSSRGLLMSSSQATEDGGSGVVGSRREDGGGGREAAATPCASGSSVSISSIPVIMACGGDGTFSWIASTALKLAHDVMTSPGRKDRPLRVPYCVIPFPLGTGNDMSGVLGWGRSLDPSPEGARKLMEAVQHASIGPKCDVWGVKFNKFQSMSRFSTMCNYFSIGADAKASKLFENHRTSKPGLYRSQSFNKASYAAFGGFLALKGSSSVGKRIRRLVVDGKEVKVPAKAKALIVLNIPSYADGTKPWDVGKNHPHLKEAAIDDGLVEIFCLKSILSIAFLKTFKGIFSGGVKKLAQGRAVSIEMHPMEEWAKNKSGGTTSPRTNLYAQVDGESFEFDCDQECIDVYRKGSVPVLFGPKRGKALQGPPAKLKSGSFNARWPKSPSEGGLSP</sequence>
<comment type="catalytic activity">
    <reaction evidence="9">
        <text>a 1,2-diacyl-sn-glycerol + ATP = a 1,2-diacyl-sn-glycero-3-phosphate + ADP + H(+)</text>
        <dbReference type="Rhea" id="RHEA:10272"/>
        <dbReference type="ChEBI" id="CHEBI:15378"/>
        <dbReference type="ChEBI" id="CHEBI:17815"/>
        <dbReference type="ChEBI" id="CHEBI:30616"/>
        <dbReference type="ChEBI" id="CHEBI:58608"/>
        <dbReference type="ChEBI" id="CHEBI:456216"/>
        <dbReference type="EC" id="2.7.1.107"/>
    </reaction>
</comment>
<keyword evidence="3 9" id="KW-0808">Transferase</keyword>
<dbReference type="InterPro" id="IPR016064">
    <property type="entry name" value="NAD/diacylglycerol_kinase_sf"/>
</dbReference>
<comment type="similarity">
    <text evidence="2 9">Belongs to the eukaryotic diacylglycerol kinase family.</text>
</comment>
<dbReference type="InterPro" id="IPR001206">
    <property type="entry name" value="Diacylglycerol_kinase_cat_dom"/>
</dbReference>
<evidence type="ECO:0000256" key="7">
    <source>
        <dbReference type="ARBA" id="ARBA00022840"/>
    </source>
</evidence>
<dbReference type="Pfam" id="PF00781">
    <property type="entry name" value="DAGK_cat"/>
    <property type="match status" value="1"/>
</dbReference>
<proteinExistence type="inferred from homology"/>
<evidence type="ECO:0000256" key="3">
    <source>
        <dbReference type="ARBA" id="ARBA00022679"/>
    </source>
</evidence>
<evidence type="ECO:0000256" key="4">
    <source>
        <dbReference type="ARBA" id="ARBA00022741"/>
    </source>
</evidence>
<comment type="subcellular location">
    <subcellularLocation>
        <location evidence="1">Membrane</location>
    </subcellularLocation>
</comment>
<dbReference type="GO" id="GO:0004143">
    <property type="term" value="F:ATP-dependent diacylglycerol kinase activity"/>
    <property type="evidence" value="ECO:0007669"/>
    <property type="project" value="UniProtKB-EC"/>
</dbReference>
<organism evidence="12 13">
    <name type="scientific">Chloropicon roscoffensis</name>
    <dbReference type="NCBI Taxonomy" id="1461544"/>
    <lineage>
        <taxon>Eukaryota</taxon>
        <taxon>Viridiplantae</taxon>
        <taxon>Chlorophyta</taxon>
        <taxon>Chloropicophyceae</taxon>
        <taxon>Chloropicales</taxon>
        <taxon>Chloropicaceae</taxon>
        <taxon>Chloropicon</taxon>
    </lineage>
</organism>
<keyword evidence="6 9" id="KW-0418">Kinase</keyword>
<feature type="region of interest" description="Disordered" evidence="10">
    <location>
        <begin position="104"/>
        <end position="136"/>
    </location>
</feature>
<keyword evidence="7 9" id="KW-0067">ATP-binding</keyword>
<keyword evidence="5" id="KW-0863">Zinc-finger</keyword>
<feature type="domain" description="DAGKc" evidence="11">
    <location>
        <begin position="151"/>
        <end position="244"/>
    </location>
</feature>
<dbReference type="SUPFAM" id="SSF111331">
    <property type="entry name" value="NAD kinase/diacylglycerol kinase-like"/>
    <property type="match status" value="1"/>
</dbReference>
<dbReference type="InterPro" id="IPR017438">
    <property type="entry name" value="ATP-NAD_kinase_N"/>
</dbReference>
<dbReference type="PROSITE" id="PS50146">
    <property type="entry name" value="DAGK"/>
    <property type="match status" value="1"/>
</dbReference>
<dbReference type="Pfam" id="PF00609">
    <property type="entry name" value="DAGK_acc"/>
    <property type="match status" value="1"/>
</dbReference>
<evidence type="ECO:0000256" key="5">
    <source>
        <dbReference type="ARBA" id="ARBA00022771"/>
    </source>
</evidence>
<dbReference type="Proteomes" id="UP001472866">
    <property type="component" value="Chromosome 10"/>
</dbReference>
<evidence type="ECO:0000256" key="1">
    <source>
        <dbReference type="ARBA" id="ARBA00004370"/>
    </source>
</evidence>
<evidence type="ECO:0000256" key="2">
    <source>
        <dbReference type="ARBA" id="ARBA00009280"/>
    </source>
</evidence>
<evidence type="ECO:0000313" key="12">
    <source>
        <dbReference type="EMBL" id="WZN64531.1"/>
    </source>
</evidence>
<dbReference type="InterPro" id="IPR000756">
    <property type="entry name" value="Diacylglycerol_kin_accessory"/>
</dbReference>
<reference evidence="12 13" key="1">
    <citation type="submission" date="2024-03" db="EMBL/GenBank/DDBJ databases">
        <title>Complete genome sequence of the green alga Chloropicon roscoffensis RCC1871.</title>
        <authorList>
            <person name="Lemieux C."/>
            <person name="Pombert J.-F."/>
            <person name="Otis C."/>
            <person name="Turmel M."/>
        </authorList>
    </citation>
    <scope>NUCLEOTIDE SEQUENCE [LARGE SCALE GENOMIC DNA]</scope>
    <source>
        <strain evidence="12 13">RCC1871</strain>
    </source>
</reference>
<dbReference type="GO" id="GO:0005524">
    <property type="term" value="F:ATP binding"/>
    <property type="evidence" value="ECO:0007669"/>
    <property type="project" value="UniProtKB-KW"/>
</dbReference>
<keyword evidence="13" id="KW-1185">Reference proteome</keyword>
<dbReference type="PANTHER" id="PTHR11255">
    <property type="entry name" value="DIACYLGLYCEROL KINASE"/>
    <property type="match status" value="1"/>
</dbReference>
<keyword evidence="5" id="KW-0862">Zinc</keyword>
<dbReference type="Gene3D" id="2.60.200.40">
    <property type="match status" value="1"/>
</dbReference>
<keyword evidence="8" id="KW-0472">Membrane</keyword>
<gene>
    <name evidence="12" type="ORF">HKI87_10g60880</name>
</gene>
<dbReference type="InterPro" id="IPR037607">
    <property type="entry name" value="DGK"/>
</dbReference>
<dbReference type="GO" id="GO:0007200">
    <property type="term" value="P:phospholipase C-activating G protein-coupled receptor signaling pathway"/>
    <property type="evidence" value="ECO:0007669"/>
    <property type="project" value="InterPro"/>
</dbReference>
<keyword evidence="5" id="KW-0479">Metal-binding</keyword>
<name>A0AAX4PFJ7_9CHLO</name>
<dbReference type="AlphaFoldDB" id="A0AAX4PFJ7"/>
<evidence type="ECO:0000256" key="10">
    <source>
        <dbReference type="SAM" id="MobiDB-lite"/>
    </source>
</evidence>
<dbReference type="SMART" id="SM00045">
    <property type="entry name" value="DAGKa"/>
    <property type="match status" value="1"/>
</dbReference>
<dbReference type="Gene3D" id="3.40.50.10330">
    <property type="entry name" value="Probable inorganic polyphosphate/atp-NAD kinase, domain 1"/>
    <property type="match status" value="1"/>
</dbReference>
<protein>
    <recommendedName>
        <fullName evidence="9">Diacylglycerol kinase</fullName>
        <shortName evidence="9">DAG kinase</shortName>
        <ecNumber evidence="9">2.7.1.107</ecNumber>
    </recommendedName>
</protein>